<dbReference type="SUPFAM" id="SSF53850">
    <property type="entry name" value="Periplasmic binding protein-like II"/>
    <property type="match status" value="1"/>
</dbReference>
<protein>
    <submittedName>
        <fullName evidence="5">ABC transporter substrate-binding protein</fullName>
    </submittedName>
</protein>
<dbReference type="GO" id="GO:0042597">
    <property type="term" value="C:periplasmic space"/>
    <property type="evidence" value="ECO:0007669"/>
    <property type="project" value="UniProtKB-ARBA"/>
</dbReference>
<dbReference type="PANTHER" id="PTHR30290:SF9">
    <property type="entry name" value="OLIGOPEPTIDE-BINDING PROTEIN APPA"/>
    <property type="match status" value="1"/>
</dbReference>
<dbReference type="EMBL" id="QJVC01000003">
    <property type="protein sequence ID" value="PYI39413.1"/>
    <property type="molecule type" value="Genomic_DNA"/>
</dbReference>
<keyword evidence="3" id="KW-0732">Signal</keyword>
<dbReference type="PIRSF" id="PIRSF002741">
    <property type="entry name" value="MppA"/>
    <property type="match status" value="1"/>
</dbReference>
<dbReference type="InterPro" id="IPR030678">
    <property type="entry name" value="Peptide/Ni-bd"/>
</dbReference>
<keyword evidence="2" id="KW-0813">Transport</keyword>
<dbReference type="Gene3D" id="3.90.76.10">
    <property type="entry name" value="Dipeptide-binding Protein, Domain 1"/>
    <property type="match status" value="1"/>
</dbReference>
<dbReference type="PANTHER" id="PTHR30290">
    <property type="entry name" value="PERIPLASMIC BINDING COMPONENT OF ABC TRANSPORTER"/>
    <property type="match status" value="1"/>
</dbReference>
<dbReference type="Pfam" id="PF00496">
    <property type="entry name" value="SBP_bac_5"/>
    <property type="match status" value="1"/>
</dbReference>
<gene>
    <name evidence="5" type="ORF">CVS30_05500</name>
</gene>
<sequence length="550" mass="59490">MSPNPKKKTVSGFSRREVLRYTGLLSLAASVTAGISACGGPASTSSVSGNAGSEALSAIIGYGNNQSWDPTQSASAFSMAAFQHIYEGLVDTDPVTREPYAALATELPDTKTASWEFKLREGATWHDGKPVTADDVVFTFERILNPESEVLVHQYFSAWLKNVEKVDETTVKLNLLAPVTYGLQRLTIAKILPKHILAANGTATTADWDKLKSGKPEFSIGSGPYKHTVHAEKSNDSFEAFDKYTGPRKPNFKSMNWFSITDASARVAKISGSNAGAQISDNIPSTNAESLRSSGLTVDQAAGMNNLTLAFNPNAEFFSDSRVRQALRYAINVETINEKTLKGTAAPAQSLLNKDNPSFIPAKTIYDYNIEKAKSLLKEAGVPEGFKVTLRSVNVSWLVDVLPSIVEAWKAVGLDVSTQPQDTAALFSELAKGTDFQVFAAASNPNQFGNDPDLITRSFYSPAGVYLAPTKFAETAEFKATFQKVEDAVQEADPEKQKTLVAEYLNEIAEQAVVYPVFFVDLITAYDGKKLSNVQGLGYPGLNLLQSTPA</sequence>
<dbReference type="InterPro" id="IPR039424">
    <property type="entry name" value="SBP_5"/>
</dbReference>
<dbReference type="GO" id="GO:0015833">
    <property type="term" value="P:peptide transport"/>
    <property type="evidence" value="ECO:0007669"/>
    <property type="project" value="TreeGrafter"/>
</dbReference>
<dbReference type="InterPro" id="IPR000914">
    <property type="entry name" value="SBP_5_dom"/>
</dbReference>
<evidence type="ECO:0000313" key="6">
    <source>
        <dbReference type="Proteomes" id="UP000247980"/>
    </source>
</evidence>
<accession>A0A2V5IYE0</accession>
<comment type="similarity">
    <text evidence="1">Belongs to the bacterial solute-binding protein 5 family.</text>
</comment>
<dbReference type="RefSeq" id="WP_110484317.1">
    <property type="nucleotide sequence ID" value="NZ_QJVC01000003.1"/>
</dbReference>
<dbReference type="OrthoDB" id="3225986at2"/>
<comment type="caution">
    <text evidence="5">The sequence shown here is derived from an EMBL/GenBank/DDBJ whole genome shotgun (WGS) entry which is preliminary data.</text>
</comment>
<organism evidence="5 6">
    <name type="scientific">Arthrobacter psychrolactophilus</name>
    <dbReference type="NCBI Taxonomy" id="92442"/>
    <lineage>
        <taxon>Bacteria</taxon>
        <taxon>Bacillati</taxon>
        <taxon>Actinomycetota</taxon>
        <taxon>Actinomycetes</taxon>
        <taxon>Micrococcales</taxon>
        <taxon>Micrococcaceae</taxon>
        <taxon>Arthrobacter</taxon>
    </lineage>
</organism>
<name>A0A2V5IYE0_9MICC</name>
<dbReference type="GO" id="GO:0043190">
    <property type="term" value="C:ATP-binding cassette (ABC) transporter complex"/>
    <property type="evidence" value="ECO:0007669"/>
    <property type="project" value="InterPro"/>
</dbReference>
<dbReference type="AlphaFoldDB" id="A0A2V5IYE0"/>
<keyword evidence="6" id="KW-1185">Reference proteome</keyword>
<evidence type="ECO:0000259" key="4">
    <source>
        <dbReference type="Pfam" id="PF00496"/>
    </source>
</evidence>
<reference evidence="5 6" key="1">
    <citation type="submission" date="2018-05" db="EMBL/GenBank/DDBJ databases">
        <title>Genetic diversity of glacier-inhabiting Cryobacterium bacteria in China and description of Cryobacterium mengkeensis sp. nov. and Arthrobacter glacialis sp. nov.</title>
        <authorList>
            <person name="Liu Q."/>
            <person name="Xin Y.-H."/>
        </authorList>
    </citation>
    <scope>NUCLEOTIDE SEQUENCE [LARGE SCALE GENOMIC DNA]</scope>
    <source>
        <strain evidence="5 6">B7</strain>
    </source>
</reference>
<evidence type="ECO:0000313" key="5">
    <source>
        <dbReference type="EMBL" id="PYI39413.1"/>
    </source>
</evidence>
<evidence type="ECO:0000256" key="2">
    <source>
        <dbReference type="ARBA" id="ARBA00022448"/>
    </source>
</evidence>
<feature type="domain" description="Solute-binding protein family 5" evidence="4">
    <location>
        <begin position="99"/>
        <end position="463"/>
    </location>
</feature>
<proteinExistence type="inferred from homology"/>
<evidence type="ECO:0000256" key="1">
    <source>
        <dbReference type="ARBA" id="ARBA00005695"/>
    </source>
</evidence>
<dbReference type="Gene3D" id="3.10.105.10">
    <property type="entry name" value="Dipeptide-binding Protein, Domain 3"/>
    <property type="match status" value="1"/>
</dbReference>
<dbReference type="GO" id="GO:1904680">
    <property type="term" value="F:peptide transmembrane transporter activity"/>
    <property type="evidence" value="ECO:0007669"/>
    <property type="project" value="TreeGrafter"/>
</dbReference>
<dbReference type="Gene3D" id="3.40.190.10">
    <property type="entry name" value="Periplasmic binding protein-like II"/>
    <property type="match status" value="1"/>
</dbReference>
<dbReference type="Proteomes" id="UP000247980">
    <property type="component" value="Unassembled WGS sequence"/>
</dbReference>
<dbReference type="CDD" id="cd00995">
    <property type="entry name" value="PBP2_NikA_DppA_OppA_like"/>
    <property type="match status" value="1"/>
</dbReference>
<dbReference type="PROSITE" id="PS51318">
    <property type="entry name" value="TAT"/>
    <property type="match status" value="1"/>
</dbReference>
<dbReference type="InterPro" id="IPR006311">
    <property type="entry name" value="TAT_signal"/>
</dbReference>
<evidence type="ECO:0000256" key="3">
    <source>
        <dbReference type="ARBA" id="ARBA00022729"/>
    </source>
</evidence>